<evidence type="ECO:0000259" key="3">
    <source>
        <dbReference type="Pfam" id="PF20155"/>
    </source>
</evidence>
<keyword evidence="1" id="KW-0175">Coiled coil</keyword>
<dbReference type="NCBIfam" id="TIGR02675">
    <property type="entry name" value="tape_meas_nterm"/>
    <property type="match status" value="1"/>
</dbReference>
<feature type="region of interest" description="Disordered" evidence="2">
    <location>
        <begin position="587"/>
        <end position="607"/>
    </location>
</feature>
<evidence type="ECO:0000256" key="2">
    <source>
        <dbReference type="SAM" id="MobiDB-lite"/>
    </source>
</evidence>
<dbReference type="InterPro" id="IPR013491">
    <property type="entry name" value="Tape_meas_N"/>
</dbReference>
<feature type="coiled-coil region" evidence="1">
    <location>
        <begin position="686"/>
        <end position="720"/>
    </location>
</feature>
<feature type="coiled-coil region" evidence="1">
    <location>
        <begin position="105"/>
        <end position="159"/>
    </location>
</feature>
<evidence type="ECO:0000313" key="5">
    <source>
        <dbReference type="Proteomes" id="UP000263596"/>
    </source>
</evidence>
<proteinExistence type="predicted"/>
<gene>
    <name evidence="4" type="ORF">DHW29_17635</name>
</gene>
<accession>A0A3D2SQY0</accession>
<dbReference type="EMBL" id="DPVE01000326">
    <property type="protein sequence ID" value="HCK31796.1"/>
    <property type="molecule type" value="Genomic_DNA"/>
</dbReference>
<protein>
    <submittedName>
        <fullName evidence="4">Tape measure domain-containing protein</fullName>
    </submittedName>
</protein>
<evidence type="ECO:0000256" key="1">
    <source>
        <dbReference type="SAM" id="Coils"/>
    </source>
</evidence>
<evidence type="ECO:0000313" key="4">
    <source>
        <dbReference type="EMBL" id="HCK31796.1"/>
    </source>
</evidence>
<feature type="compositionally biased region" description="Basic and acidic residues" evidence="2">
    <location>
        <begin position="592"/>
        <end position="605"/>
    </location>
</feature>
<dbReference type="RefSeq" id="WP_053088298.1">
    <property type="nucleotide sequence ID" value="NZ_BKFK01000002.1"/>
</dbReference>
<comment type="caution">
    <text evidence="4">The sequence shown here is derived from an EMBL/GenBank/DDBJ whole genome shotgun (WGS) entry which is preliminary data.</text>
</comment>
<reference evidence="4 5" key="1">
    <citation type="journal article" date="2018" name="Nat. Biotechnol.">
        <title>A standardized bacterial taxonomy based on genome phylogeny substantially revises the tree of life.</title>
        <authorList>
            <person name="Parks D.H."/>
            <person name="Chuvochina M."/>
            <person name="Waite D.W."/>
            <person name="Rinke C."/>
            <person name="Skarshewski A."/>
            <person name="Chaumeil P.A."/>
            <person name="Hugenholtz P."/>
        </authorList>
    </citation>
    <scope>NUCLEOTIDE SEQUENCE [LARGE SCALE GENOMIC DNA]</scope>
    <source>
        <strain evidence="4">UBA9669</strain>
    </source>
</reference>
<dbReference type="Proteomes" id="UP000263596">
    <property type="component" value="Unassembled WGS sequence"/>
</dbReference>
<organism evidence="4 5">
    <name type="scientific">Acinetobacter ursingii</name>
    <dbReference type="NCBI Taxonomy" id="108980"/>
    <lineage>
        <taxon>Bacteria</taxon>
        <taxon>Pseudomonadati</taxon>
        <taxon>Pseudomonadota</taxon>
        <taxon>Gammaproteobacteria</taxon>
        <taxon>Moraxellales</taxon>
        <taxon>Moraxellaceae</taxon>
        <taxon>Acinetobacter</taxon>
    </lineage>
</organism>
<sequence>MAKELVFKLVMDADVKSFVNNTRQSEDAAKSFFDQIKQQSDKLKASSAETAKALDELIPKATKELADGLTQSLTKATQIIDGAGDKAGEAANNFKDFGNKSSKAIDQLNADLIQAKQKLEQFSKTKATPEDIANAQAKVDALEKEVEQANQAFAGFKNSVDKANTATEKTSGAADKAKAGISGLKTSYTALVGAMAAIGVGLGLKELADTADAYTNLSTRVQIATKDGGNFQQAMAGVHQVALATNSSLEATGTLFTKINDVGKQMGLTQQQSLDLTKTINQSIQIGGGSAQASEAAITQLSQALQSGVLRGDEFNSIMEQAPGLASALAKGLGVTTGELRNMAEAGELTSERVVKAIQSQAADIQKTYDQFPATIGNALQRISTQWQILIGEMNQSSGASETAAKALMAIADNLGIIKVFFDDISEGWMAFVSDIEGGIDSATITAFKDAISSAYDAVKELVAAGYQLGKTIVYEIGTSLTAVLSIFSSFTGGVTQAGEQVSFLTRIGQGLSITFGFIADGLTAINIALKLSTAAFFDMAGAANKVLAAVTWGDVSKQFAANADLMKEKAKQYYAEADKSAQDFQSKGMQRLKEASQSESERNADSVASTKAAMEQIFAAKQTEATNAKKLEADKLAAVQAYAEAAIKANGGVMDGTMQADLIAKGYIVTLDNSGKVAVQAGLSAEQAADKAAKKEEALKVAKENVQKADETLLEFQKKAAVDRAALEIQIARAKQTGNLTELKSAQDKLNAIDLREAELSKARNLRAAEYDKINTGSGLVAENAYSRASAAAKLFGVDLDASLNKVSKSFTEGGNNLNDLSNKLTQAGITGKQAGDVLYQAWEQWLAKAQSQAEIDAAKAKMVEFEKQGVFSTKQVELGTAAISRAMQKLPDDIDPVEQAFERLGIKTKQQLQLAAQSALADFSTIQASGKATADQLKAAYERTMQAAVASGDQATIAAAKAKAASLGLNVTIDDTGKATVQTYDEMNRAADKHANKVSNDVTRAYREMGQVAREEAKDTITAWNDAMAAKSKADAESKTQRIGKDFTTYNLSDVQSKLTSMGYDEAEAAKLAKSIFAQATSVDKSKAMEARQSGGVYGDYYAKAYEDLINKGQTSIFGTQKIEALLAKAMTDTLTASVKNKSVDVNKLAPNVDVSTPTTNIEQPTSKTVKLEFNMNGQTAEVYTSEDNASSVEKMLREMEMLKKGM</sequence>
<name>A0A3D2SQY0_9GAMM</name>
<dbReference type="AlphaFoldDB" id="A0A3D2SQY0"/>
<dbReference type="Pfam" id="PF20155">
    <property type="entry name" value="TMP_3"/>
    <property type="match status" value="1"/>
</dbReference>
<feature type="domain" description="Tape measure protein N-terminal" evidence="3">
    <location>
        <begin position="205"/>
        <end position="396"/>
    </location>
</feature>